<dbReference type="KEGG" id="rix:RO1_08940"/>
<dbReference type="PATRIC" id="fig|718255.3.peg.2102"/>
<name>D4KW37_9FIRM</name>
<dbReference type="EMBL" id="FP929050">
    <property type="protein sequence ID" value="CBL11577.1"/>
    <property type="molecule type" value="Genomic_DNA"/>
</dbReference>
<dbReference type="AlphaFoldDB" id="D4KW37"/>
<reference evidence="1 2" key="2">
    <citation type="submission" date="2010-03" db="EMBL/GenBank/DDBJ databases">
        <authorList>
            <person name="Pajon A."/>
        </authorList>
    </citation>
    <scope>NUCLEOTIDE SEQUENCE [LARGE SCALE GENOMIC DNA]</scope>
    <source>
        <strain evidence="1 2">XB6B4</strain>
    </source>
</reference>
<proteinExistence type="predicted"/>
<accession>D4KW37</accession>
<evidence type="ECO:0000313" key="1">
    <source>
        <dbReference type="EMBL" id="CBL11577.1"/>
    </source>
</evidence>
<dbReference type="HOGENOM" id="CLU_3332525_0_0_9"/>
<reference evidence="1 2" key="1">
    <citation type="submission" date="2010-03" db="EMBL/GenBank/DDBJ databases">
        <title>The genome sequence of Roseburia intestinalis XB6B4.</title>
        <authorList>
            <consortium name="metaHIT consortium -- http://www.metahit.eu/"/>
            <person name="Pajon A."/>
            <person name="Turner K."/>
            <person name="Parkhill J."/>
            <person name="Bernalier A."/>
        </authorList>
    </citation>
    <scope>NUCLEOTIDE SEQUENCE [LARGE SCALE GENOMIC DNA]</scope>
    <source>
        <strain evidence="1 2">XB6B4</strain>
    </source>
</reference>
<dbReference type="Proteomes" id="UP000008953">
    <property type="component" value="Chromosome"/>
</dbReference>
<evidence type="ECO:0000313" key="2">
    <source>
        <dbReference type="Proteomes" id="UP000008953"/>
    </source>
</evidence>
<protein>
    <submittedName>
        <fullName evidence="1">Uncharacterized protein</fullName>
    </submittedName>
</protein>
<organism evidence="1 2">
    <name type="scientific">Roseburia intestinalis XB6B4</name>
    <dbReference type="NCBI Taxonomy" id="718255"/>
    <lineage>
        <taxon>Bacteria</taxon>
        <taxon>Bacillati</taxon>
        <taxon>Bacillota</taxon>
        <taxon>Clostridia</taxon>
        <taxon>Lachnospirales</taxon>
        <taxon>Lachnospiraceae</taxon>
        <taxon>Roseburia</taxon>
    </lineage>
</organism>
<sequence>MKTLYEKAAQMEIKIVENRFTRHEKKNKINRIKRKQKR</sequence>
<gene>
    <name evidence="1" type="ORF">RO1_08940</name>
</gene>